<dbReference type="EMBL" id="JACGWN010000002">
    <property type="protein sequence ID" value="KAL0457922.1"/>
    <property type="molecule type" value="Genomic_DNA"/>
</dbReference>
<dbReference type="InterPro" id="IPR029472">
    <property type="entry name" value="Copia-like_N"/>
</dbReference>
<reference evidence="2" key="2">
    <citation type="journal article" date="2024" name="Plant">
        <title>Genomic evolution and insights into agronomic trait innovations of Sesamum species.</title>
        <authorList>
            <person name="Miao H."/>
            <person name="Wang L."/>
            <person name="Qu L."/>
            <person name="Liu H."/>
            <person name="Sun Y."/>
            <person name="Le M."/>
            <person name="Wang Q."/>
            <person name="Wei S."/>
            <person name="Zheng Y."/>
            <person name="Lin W."/>
            <person name="Duan Y."/>
            <person name="Cao H."/>
            <person name="Xiong S."/>
            <person name="Wang X."/>
            <person name="Wei L."/>
            <person name="Li C."/>
            <person name="Ma Q."/>
            <person name="Ju M."/>
            <person name="Zhao R."/>
            <person name="Li G."/>
            <person name="Mu C."/>
            <person name="Tian Q."/>
            <person name="Mei H."/>
            <person name="Zhang T."/>
            <person name="Gao T."/>
            <person name="Zhang H."/>
        </authorList>
    </citation>
    <scope>NUCLEOTIDE SEQUENCE</scope>
    <source>
        <strain evidence="2">KEN1</strain>
    </source>
</reference>
<evidence type="ECO:0000259" key="1">
    <source>
        <dbReference type="Pfam" id="PF14244"/>
    </source>
</evidence>
<gene>
    <name evidence="2" type="ORF">Slati_0419400</name>
</gene>
<dbReference type="PANTHER" id="PTHR37610">
    <property type="entry name" value="CCHC-TYPE DOMAIN-CONTAINING PROTEIN"/>
    <property type="match status" value="1"/>
</dbReference>
<dbReference type="AlphaFoldDB" id="A0AAW2XY81"/>
<evidence type="ECO:0000313" key="2">
    <source>
        <dbReference type="EMBL" id="KAL0457922.1"/>
    </source>
</evidence>
<feature type="domain" description="Retrotransposon Copia-like N-terminal" evidence="1">
    <location>
        <begin position="30"/>
        <end position="74"/>
    </location>
</feature>
<reference evidence="2" key="1">
    <citation type="submission" date="2020-06" db="EMBL/GenBank/DDBJ databases">
        <authorList>
            <person name="Li T."/>
            <person name="Hu X."/>
            <person name="Zhang T."/>
            <person name="Song X."/>
            <person name="Zhang H."/>
            <person name="Dai N."/>
            <person name="Sheng W."/>
            <person name="Hou X."/>
            <person name="Wei L."/>
        </authorList>
    </citation>
    <scope>NUCLEOTIDE SEQUENCE</scope>
    <source>
        <strain evidence="2">KEN1</strain>
        <tissue evidence="2">Leaf</tissue>
    </source>
</reference>
<proteinExistence type="predicted"/>
<dbReference type="PANTHER" id="PTHR37610:SF40">
    <property type="entry name" value="OS01G0909600 PROTEIN"/>
    <property type="match status" value="1"/>
</dbReference>
<sequence>MGDKKPAESTGTGDSKSYLILENMNLQGGDHPGMSLVSIPLDENNYFSWVRSVKFALGTKQKLGFIDGSCQKPTDDQIEIEQWQRTDCMVVSWILNSISKDIVEALYTTFARSLWLELESRFGESNDPLIYQIQREITFMTEGS</sequence>
<accession>A0AAW2XY81</accession>
<name>A0AAW2XY81_9LAMI</name>
<protein>
    <recommendedName>
        <fullName evidence="1">Retrotransposon Copia-like N-terminal domain-containing protein</fullName>
    </recommendedName>
</protein>
<organism evidence="2">
    <name type="scientific">Sesamum latifolium</name>
    <dbReference type="NCBI Taxonomy" id="2727402"/>
    <lineage>
        <taxon>Eukaryota</taxon>
        <taxon>Viridiplantae</taxon>
        <taxon>Streptophyta</taxon>
        <taxon>Embryophyta</taxon>
        <taxon>Tracheophyta</taxon>
        <taxon>Spermatophyta</taxon>
        <taxon>Magnoliopsida</taxon>
        <taxon>eudicotyledons</taxon>
        <taxon>Gunneridae</taxon>
        <taxon>Pentapetalae</taxon>
        <taxon>asterids</taxon>
        <taxon>lamiids</taxon>
        <taxon>Lamiales</taxon>
        <taxon>Pedaliaceae</taxon>
        <taxon>Sesamum</taxon>
    </lineage>
</organism>
<dbReference type="Pfam" id="PF14244">
    <property type="entry name" value="Retrotran_gag_3"/>
    <property type="match status" value="1"/>
</dbReference>
<comment type="caution">
    <text evidence="2">The sequence shown here is derived from an EMBL/GenBank/DDBJ whole genome shotgun (WGS) entry which is preliminary data.</text>
</comment>